<dbReference type="Pfam" id="PF00001">
    <property type="entry name" value="7tm_1"/>
    <property type="match status" value="1"/>
</dbReference>
<dbReference type="InterPro" id="IPR000276">
    <property type="entry name" value="GPCR_Rhodpsn"/>
</dbReference>
<sequence>MSFNSTKAINENSYTTVEVLTVTLFSTIFVLGTIGNVFVFFYFGIKKKSARSFEQRKVPDFLFCVLALVDFFASVFNPLLYAYWTLTHYKWYFGYWTCKLFVPIGTVATTMSGGIFVVLSFDRQRTIVYPFKRHFKFVYIKLSIFLILIYALVMNAHYALNITLNVETNTCSVPDPGKKTYLVPSICYFFINACTLLVVISFTNYRIFSKMLRHSPTSTLVLGNGATRRKKVNYRIIRLLTALTTVFFILTLPRDILQFVYLLSWCFGHGLALNKPILTLNSFLKVFNVANSCVNPLIYYKMHFGFKRFIKRSFGIKADNLIQGRKSSDFNLTERYSMLSLNKY</sequence>
<evidence type="ECO:0000256" key="7">
    <source>
        <dbReference type="ARBA" id="ARBA00023224"/>
    </source>
</evidence>
<evidence type="ECO:0000256" key="3">
    <source>
        <dbReference type="ARBA" id="ARBA00022989"/>
    </source>
</evidence>
<evidence type="ECO:0000256" key="2">
    <source>
        <dbReference type="ARBA" id="ARBA00022692"/>
    </source>
</evidence>
<dbReference type="SUPFAM" id="SSF81321">
    <property type="entry name" value="Family A G protein-coupled receptor-like"/>
    <property type="match status" value="1"/>
</dbReference>
<dbReference type="PRINTS" id="PR00237">
    <property type="entry name" value="GPCRRHODOPSN"/>
</dbReference>
<feature type="transmembrane region" description="Helical" evidence="8">
    <location>
        <begin position="61"/>
        <end position="80"/>
    </location>
</feature>
<feature type="domain" description="G-protein coupled receptors family 1 profile" evidence="9">
    <location>
        <begin position="35"/>
        <end position="299"/>
    </location>
</feature>
<keyword evidence="4" id="KW-0297">G-protein coupled receptor</keyword>
<dbReference type="Proteomes" id="UP001652625">
    <property type="component" value="Chromosome 01"/>
</dbReference>
<keyword evidence="5 8" id="KW-0472">Membrane</keyword>
<keyword evidence="7" id="KW-0807">Transducer</keyword>
<dbReference type="PANTHER" id="PTHR45695:SF9">
    <property type="entry name" value="LEUCOKININ RECEPTOR"/>
    <property type="match status" value="1"/>
</dbReference>
<accession>A0ABM4B1T8</accession>
<reference evidence="10" key="1">
    <citation type="submission" date="2025-05" db="UniProtKB">
        <authorList>
            <consortium name="RefSeq"/>
        </authorList>
    </citation>
    <scope>NUCLEOTIDE SEQUENCE [LARGE SCALE GENOMIC DNA]</scope>
</reference>
<feature type="transmembrane region" description="Helical" evidence="8">
    <location>
        <begin position="180"/>
        <end position="203"/>
    </location>
</feature>
<proteinExistence type="predicted"/>
<organism evidence="10 11">
    <name type="scientific">Hydra vulgaris</name>
    <name type="common">Hydra</name>
    <name type="synonym">Hydra attenuata</name>
    <dbReference type="NCBI Taxonomy" id="6087"/>
    <lineage>
        <taxon>Eukaryota</taxon>
        <taxon>Metazoa</taxon>
        <taxon>Cnidaria</taxon>
        <taxon>Hydrozoa</taxon>
        <taxon>Hydroidolina</taxon>
        <taxon>Anthoathecata</taxon>
        <taxon>Aplanulata</taxon>
        <taxon>Hydridae</taxon>
        <taxon>Hydra</taxon>
    </lineage>
</organism>
<feature type="transmembrane region" description="Helical" evidence="8">
    <location>
        <begin position="142"/>
        <end position="160"/>
    </location>
</feature>
<keyword evidence="3 8" id="KW-1133">Transmembrane helix</keyword>
<protein>
    <submittedName>
        <fullName evidence="11">Galanin receptor 2a isoform X2</fullName>
    </submittedName>
</protein>
<keyword evidence="6 11" id="KW-0675">Receptor</keyword>
<feature type="transmembrane region" description="Helical" evidence="8">
    <location>
        <begin position="20"/>
        <end position="45"/>
    </location>
</feature>
<name>A0ABM4B1T8_HYDVU</name>
<evidence type="ECO:0000259" key="9">
    <source>
        <dbReference type="PROSITE" id="PS50262"/>
    </source>
</evidence>
<feature type="transmembrane region" description="Helical" evidence="8">
    <location>
        <begin position="100"/>
        <end position="121"/>
    </location>
</feature>
<evidence type="ECO:0000256" key="5">
    <source>
        <dbReference type="ARBA" id="ARBA00023136"/>
    </source>
</evidence>
<dbReference type="CDD" id="cd00637">
    <property type="entry name" value="7tm_classA_rhodopsin-like"/>
    <property type="match status" value="1"/>
</dbReference>
<evidence type="ECO:0000313" key="10">
    <source>
        <dbReference type="Proteomes" id="UP001652625"/>
    </source>
</evidence>
<evidence type="ECO:0000256" key="8">
    <source>
        <dbReference type="SAM" id="Phobius"/>
    </source>
</evidence>
<dbReference type="Gene3D" id="1.20.1070.10">
    <property type="entry name" value="Rhodopsin 7-helix transmembrane proteins"/>
    <property type="match status" value="1"/>
</dbReference>
<evidence type="ECO:0000256" key="1">
    <source>
        <dbReference type="ARBA" id="ARBA00004141"/>
    </source>
</evidence>
<reference evidence="11" key="2">
    <citation type="submission" date="2025-08" db="UniProtKB">
        <authorList>
            <consortium name="RefSeq"/>
        </authorList>
    </citation>
    <scope>IDENTIFICATION</scope>
</reference>
<evidence type="ECO:0000313" key="11">
    <source>
        <dbReference type="RefSeq" id="XP_065642762.1"/>
    </source>
</evidence>
<gene>
    <name evidence="11" type="primary">LOC105844261</name>
</gene>
<keyword evidence="2 8" id="KW-0812">Transmembrane</keyword>
<keyword evidence="10" id="KW-1185">Reference proteome</keyword>
<feature type="transmembrane region" description="Helical" evidence="8">
    <location>
        <begin position="236"/>
        <end position="253"/>
    </location>
</feature>
<dbReference type="InterPro" id="IPR017452">
    <property type="entry name" value="GPCR_Rhodpsn_7TM"/>
</dbReference>
<evidence type="ECO:0000256" key="6">
    <source>
        <dbReference type="ARBA" id="ARBA00023170"/>
    </source>
</evidence>
<comment type="subcellular location">
    <subcellularLocation>
        <location evidence="1">Membrane</location>
        <topology evidence="1">Multi-pass membrane protein</topology>
    </subcellularLocation>
</comment>
<dbReference type="GeneID" id="105844261"/>
<dbReference type="RefSeq" id="XP_065642762.1">
    <property type="nucleotide sequence ID" value="XM_065786690.1"/>
</dbReference>
<dbReference type="PROSITE" id="PS50262">
    <property type="entry name" value="G_PROTEIN_RECEP_F1_2"/>
    <property type="match status" value="1"/>
</dbReference>
<dbReference type="PANTHER" id="PTHR45695">
    <property type="entry name" value="LEUCOKININ RECEPTOR-RELATED"/>
    <property type="match status" value="1"/>
</dbReference>
<evidence type="ECO:0000256" key="4">
    <source>
        <dbReference type="ARBA" id="ARBA00023040"/>
    </source>
</evidence>